<evidence type="ECO:0000313" key="3">
    <source>
        <dbReference type="Proteomes" id="UP000604475"/>
    </source>
</evidence>
<keyword evidence="1" id="KW-0479">Metal-binding</keyword>
<dbReference type="CDD" id="cd04793">
    <property type="entry name" value="LanC"/>
    <property type="match status" value="1"/>
</dbReference>
<dbReference type="GO" id="GO:0031179">
    <property type="term" value="P:peptide modification"/>
    <property type="evidence" value="ECO:0007669"/>
    <property type="project" value="InterPro"/>
</dbReference>
<feature type="binding site" evidence="1">
    <location>
        <position position="285"/>
    </location>
    <ligand>
        <name>Zn(2+)</name>
        <dbReference type="ChEBI" id="CHEBI:29105"/>
    </ligand>
</feature>
<sequence>MTSHAPLPTRLAHAADLAAAQLARPAPGLGGHPQSLSHGAAGIALLHIERAARGLGDWGMAHRWLRTAADGQLIGSPDNTLLFGTPALAFALHGAARGVDRYHRVLSALDANIATLTQVRLARAHARIDRGERPDLAEFDLLKGLTGIGAHLRRRGGDSDLLRQILTYLVRLTQPLTENDPLPGWWTSQPPTGTRAENPGNGGHGNLSLAHGISGPLALLSLTALDGTVVNEHHDAITRICAWLDTWRQDSSGGPWWPEIVTPTDSIADLSAGRLPRRPRRAAWCYGTPGHARAQQLAGRALGDTERQRDAEQALAACLADPVQLGHLTDPGLCHGVAGLFQTTWRVAADAASTDLRSTVPGLAERLLAHADAVGDVGVLTGTAGWALAVHTAASDQAPATAWDALLLLS</sequence>
<gene>
    <name evidence="2" type="ORF">I7412_18010</name>
</gene>
<dbReference type="AlphaFoldDB" id="A0A937RBH9"/>
<dbReference type="InterPro" id="IPR033889">
    <property type="entry name" value="LanC"/>
</dbReference>
<proteinExistence type="predicted"/>
<reference evidence="2" key="1">
    <citation type="submission" date="2020-12" db="EMBL/GenBank/DDBJ databases">
        <title>Genomic characterization of non-nitrogen-fixing Frankia strains.</title>
        <authorList>
            <person name="Carlos-Shanley C."/>
            <person name="Guerra T."/>
            <person name="Hahn D."/>
        </authorList>
    </citation>
    <scope>NUCLEOTIDE SEQUENCE</scope>
    <source>
        <strain evidence="2">CN6</strain>
    </source>
</reference>
<keyword evidence="1" id="KW-0862">Zinc</keyword>
<feature type="binding site" evidence="1">
    <location>
        <position position="335"/>
    </location>
    <ligand>
        <name>Zn(2+)</name>
        <dbReference type="ChEBI" id="CHEBI:29105"/>
    </ligand>
</feature>
<dbReference type="Gene3D" id="1.50.10.20">
    <property type="match status" value="1"/>
</dbReference>
<organism evidence="2 3">
    <name type="scientific">Frankia nepalensis</name>
    <dbReference type="NCBI Taxonomy" id="1836974"/>
    <lineage>
        <taxon>Bacteria</taxon>
        <taxon>Bacillati</taxon>
        <taxon>Actinomycetota</taxon>
        <taxon>Actinomycetes</taxon>
        <taxon>Frankiales</taxon>
        <taxon>Frankiaceae</taxon>
        <taxon>Frankia</taxon>
    </lineage>
</organism>
<dbReference type="InterPro" id="IPR007822">
    <property type="entry name" value="LANC-like"/>
</dbReference>
<dbReference type="GO" id="GO:0046872">
    <property type="term" value="F:metal ion binding"/>
    <property type="evidence" value="ECO:0007669"/>
    <property type="project" value="UniProtKB-KW"/>
</dbReference>
<evidence type="ECO:0000256" key="1">
    <source>
        <dbReference type="PIRSR" id="PIRSR607822-1"/>
    </source>
</evidence>
<dbReference type="EMBL" id="JAEACQ010000203">
    <property type="protein sequence ID" value="MBL7629016.1"/>
    <property type="molecule type" value="Genomic_DNA"/>
</dbReference>
<keyword evidence="3" id="KW-1185">Reference proteome</keyword>
<comment type="caution">
    <text evidence="2">The sequence shown here is derived from an EMBL/GenBank/DDBJ whole genome shotgun (WGS) entry which is preliminary data.</text>
</comment>
<dbReference type="SMART" id="SM01260">
    <property type="entry name" value="LANC_like"/>
    <property type="match status" value="1"/>
</dbReference>
<protein>
    <submittedName>
        <fullName evidence="2">Lanthionine synthetase C family protein</fullName>
    </submittedName>
</protein>
<dbReference type="Proteomes" id="UP000604475">
    <property type="component" value="Unassembled WGS sequence"/>
</dbReference>
<dbReference type="RefSeq" id="WP_203003966.1">
    <property type="nucleotide sequence ID" value="NZ_JADWYU010000179.1"/>
</dbReference>
<dbReference type="PRINTS" id="PR01950">
    <property type="entry name" value="LANCSUPER"/>
</dbReference>
<accession>A0A937RBH9</accession>
<dbReference type="Pfam" id="PF05147">
    <property type="entry name" value="LANC_like"/>
    <property type="match status" value="1"/>
</dbReference>
<dbReference type="SUPFAM" id="SSF158745">
    <property type="entry name" value="LanC-like"/>
    <property type="match status" value="1"/>
</dbReference>
<evidence type="ECO:0000313" key="2">
    <source>
        <dbReference type="EMBL" id="MBL7629016.1"/>
    </source>
</evidence>
<name>A0A937RBH9_9ACTN</name>
<dbReference type="PRINTS" id="PR01955">
    <property type="entry name" value="LANCFRANKIA"/>
</dbReference>
<feature type="binding site" evidence="1">
    <location>
        <position position="334"/>
    </location>
    <ligand>
        <name>Zn(2+)</name>
        <dbReference type="ChEBI" id="CHEBI:29105"/>
    </ligand>
</feature>